<proteinExistence type="predicted"/>
<evidence type="ECO:0000256" key="1">
    <source>
        <dbReference type="SAM" id="Coils"/>
    </source>
</evidence>
<feature type="domain" description="DUF4795" evidence="2">
    <location>
        <begin position="1"/>
        <end position="126"/>
    </location>
</feature>
<dbReference type="AlphaFoldDB" id="A0A8T0D0N4"/>
<feature type="coiled-coil region" evidence="1">
    <location>
        <begin position="27"/>
        <end position="58"/>
    </location>
</feature>
<dbReference type="Proteomes" id="UP000699462">
    <property type="component" value="Unassembled WGS sequence"/>
</dbReference>
<comment type="caution">
    <text evidence="3">The sequence shown here is derived from an EMBL/GenBank/DDBJ whole genome shotgun (WGS) entry which is preliminary data.</text>
</comment>
<reference evidence="3 4" key="1">
    <citation type="submission" date="2019-07" db="EMBL/GenBank/DDBJ databases">
        <title>Annotation for the trematode Paragonimus westermani.</title>
        <authorList>
            <person name="Choi Y.-J."/>
        </authorList>
    </citation>
    <scope>NUCLEOTIDE SEQUENCE [LARGE SCALE GENOMIC DNA]</scope>
    <source>
        <strain evidence="3">180907_Pwestermani</strain>
    </source>
</reference>
<protein>
    <recommendedName>
        <fullName evidence="2">DUF4795 domain-containing protein</fullName>
    </recommendedName>
</protein>
<dbReference type="OrthoDB" id="5981048at2759"/>
<gene>
    <name evidence="3" type="ORF">P879_00783</name>
</gene>
<dbReference type="PANTHER" id="PTHR47080:SF2">
    <property type="entry name" value="GLUTAMINE-RICH PROTEIN 2"/>
    <property type="match status" value="1"/>
</dbReference>
<evidence type="ECO:0000313" key="4">
    <source>
        <dbReference type="Proteomes" id="UP000699462"/>
    </source>
</evidence>
<accession>A0A8T0D0N4</accession>
<feature type="non-terminal residue" evidence="3">
    <location>
        <position position="1"/>
    </location>
</feature>
<name>A0A8T0D0N4_9TREM</name>
<organism evidence="3 4">
    <name type="scientific">Paragonimus westermani</name>
    <dbReference type="NCBI Taxonomy" id="34504"/>
    <lineage>
        <taxon>Eukaryota</taxon>
        <taxon>Metazoa</taxon>
        <taxon>Spiralia</taxon>
        <taxon>Lophotrochozoa</taxon>
        <taxon>Platyhelminthes</taxon>
        <taxon>Trematoda</taxon>
        <taxon>Digenea</taxon>
        <taxon>Plagiorchiida</taxon>
        <taxon>Troglotremata</taxon>
        <taxon>Troglotrematidae</taxon>
        <taxon>Paragonimus</taxon>
    </lineage>
</organism>
<dbReference type="Pfam" id="PF16043">
    <property type="entry name" value="DUF4795"/>
    <property type="match status" value="1"/>
</dbReference>
<keyword evidence="1" id="KW-0175">Coiled coil</keyword>
<sequence>KADKIELSDLVGRPEFVDVNREVHKLIEDLFSKLTVSEEELRNLINALEECLQNKLDRDEFDQLREWLEKRFKALAVRVRSIHSVSPVMGVPPVAQITDEAAGLRRGLMQHYHCISCDRPLQIPTGLESCLPTNTLIPISQPYSHSSGSNIYDIYGVARRCGGTHTTMHAFKRVNRSTIGRSGTYDEEINRSLPCFSPREEINLEGYDGHIYRGRLITQDVQNQQPSDNVVTEEMDHNKLPPIPRTGAISAKCQEPLNQHRSRCDQSPKRTKSISFMDYLNRQPPSVSRSSGARRVQLVQPNTRSPDCLVTNPEGYAVVVMPTTNDTKDESPDKPNSIQPSAMPVQVEMIKSEELHVSGRLPNEVRMTSPNPTEFTVDSDVRLSGREVQPVENGMGAS</sequence>
<keyword evidence="4" id="KW-1185">Reference proteome</keyword>
<dbReference type="InterPro" id="IPR032013">
    <property type="entry name" value="DUF4795"/>
</dbReference>
<dbReference type="PANTHER" id="PTHR47080">
    <property type="entry name" value="CHROMOSOME 16 OPEN READING FRAME 96"/>
    <property type="match status" value="1"/>
</dbReference>
<dbReference type="EMBL" id="JTDF01021745">
    <property type="protein sequence ID" value="KAF8561439.1"/>
    <property type="molecule type" value="Genomic_DNA"/>
</dbReference>
<evidence type="ECO:0000259" key="2">
    <source>
        <dbReference type="Pfam" id="PF16043"/>
    </source>
</evidence>
<evidence type="ECO:0000313" key="3">
    <source>
        <dbReference type="EMBL" id="KAF8561439.1"/>
    </source>
</evidence>